<comment type="caution">
    <text evidence="3">The sequence shown here is derived from an EMBL/GenBank/DDBJ whole genome shotgun (WGS) entry which is preliminary data.</text>
</comment>
<evidence type="ECO:0000313" key="4">
    <source>
        <dbReference type="Proteomes" id="UP000093000"/>
    </source>
</evidence>
<dbReference type="AlphaFoldDB" id="A0A1C7NC59"/>
<keyword evidence="4" id="KW-1185">Reference proteome</keyword>
<dbReference type="Proteomes" id="UP000093000">
    <property type="component" value="Unassembled WGS sequence"/>
</dbReference>
<dbReference type="Pfam" id="PF00560">
    <property type="entry name" value="LRR_1"/>
    <property type="match status" value="3"/>
</dbReference>
<dbReference type="SUPFAM" id="SSF52058">
    <property type="entry name" value="L domain-like"/>
    <property type="match status" value="1"/>
</dbReference>
<dbReference type="InterPro" id="IPR001611">
    <property type="entry name" value="Leu-rich_rpt"/>
</dbReference>
<dbReference type="PANTHER" id="PTHR48051">
    <property type="match status" value="1"/>
</dbReference>
<dbReference type="SMART" id="SM00364">
    <property type="entry name" value="LRR_BAC"/>
    <property type="match status" value="4"/>
</dbReference>
<dbReference type="EMBL" id="LUGH01000288">
    <property type="protein sequence ID" value="OBZ86570.1"/>
    <property type="molecule type" value="Genomic_DNA"/>
</dbReference>
<keyword evidence="1" id="KW-0433">Leucine-rich repeat</keyword>
<proteinExistence type="predicted"/>
<reference evidence="3 4" key="1">
    <citation type="submission" date="2016-03" db="EMBL/GenBank/DDBJ databases">
        <title>Choanephora cucurbitarum.</title>
        <authorList>
            <person name="Min B."/>
            <person name="Park H."/>
            <person name="Park J.-H."/>
            <person name="Shin H.-D."/>
            <person name="Choi I.-G."/>
        </authorList>
    </citation>
    <scope>NUCLEOTIDE SEQUENCE [LARGE SCALE GENOMIC DNA]</scope>
    <source>
        <strain evidence="3 4">KUS-F28377</strain>
    </source>
</reference>
<dbReference type="PROSITE" id="PS51450">
    <property type="entry name" value="LRR"/>
    <property type="match status" value="3"/>
</dbReference>
<dbReference type="STRING" id="101091.A0A1C7NC59"/>
<dbReference type="OrthoDB" id="660555at2759"/>
<dbReference type="InterPro" id="IPR050216">
    <property type="entry name" value="LRR_domain-containing"/>
</dbReference>
<keyword evidence="2" id="KW-0677">Repeat</keyword>
<dbReference type="GO" id="GO:0005737">
    <property type="term" value="C:cytoplasm"/>
    <property type="evidence" value="ECO:0007669"/>
    <property type="project" value="TreeGrafter"/>
</dbReference>
<organism evidence="3 4">
    <name type="scientific">Choanephora cucurbitarum</name>
    <dbReference type="NCBI Taxonomy" id="101091"/>
    <lineage>
        <taxon>Eukaryota</taxon>
        <taxon>Fungi</taxon>
        <taxon>Fungi incertae sedis</taxon>
        <taxon>Mucoromycota</taxon>
        <taxon>Mucoromycotina</taxon>
        <taxon>Mucoromycetes</taxon>
        <taxon>Mucorales</taxon>
        <taxon>Mucorineae</taxon>
        <taxon>Choanephoraceae</taxon>
        <taxon>Choanephoroideae</taxon>
        <taxon>Choanephora</taxon>
    </lineage>
</organism>
<dbReference type="InterPro" id="IPR003591">
    <property type="entry name" value="Leu-rich_rpt_typical-subtyp"/>
</dbReference>
<evidence type="ECO:0000313" key="3">
    <source>
        <dbReference type="EMBL" id="OBZ86570.1"/>
    </source>
</evidence>
<sequence length="490" mass="56016">MLQKNKIEFIPSDYRLPSTLQTLNLSFNQLTFVPDTLVHHPPRYLTHLHLSGNTLQTLPPLFLSVGYTYLVSLDLHTCHLTQLSDDFFHRLGRCTEFKRLNLAINHLKALPSTLGQVTSLQWLNLNDNQLQQVPPTMTNLTELVKLGLVQNQIESLPPFLFLRMLQLQKLDLRRNQLRYLPSSLLVLAPKEELDGHVDLTVPHSVFYTRRHHQGGSLKTLLVYENPMIEPLDGLLADLDTDKDETARTIQLASSNEAQEILALAGSPEEGIQLLKASKRSPLDQVLFQHLITRIAPLKEMMLQLYLTRMHSQDIDQTFSSEHVPLLIRSFAETYAQQCDYCDGWYTWTSVQIGYLSRLCRYRLQAPIRFQLCSFRCAVEAMMRVQKASLDWERKKKTSDPPELSSSRSFRDRVTHIASSILHTRTSPPPPPLPLLSNTREPPAIMSLASRIVECILHVDNTPTPLPLSTPTPNPTGFHHLPRDAIRLERF</sequence>
<accession>A0A1C7NC59</accession>
<dbReference type="InterPro" id="IPR032675">
    <property type="entry name" value="LRR_dom_sf"/>
</dbReference>
<dbReference type="SMART" id="SM00369">
    <property type="entry name" value="LRR_TYP"/>
    <property type="match status" value="6"/>
</dbReference>
<evidence type="ECO:0000256" key="1">
    <source>
        <dbReference type="ARBA" id="ARBA00022614"/>
    </source>
</evidence>
<gene>
    <name evidence="3" type="primary">IRL5</name>
    <name evidence="3" type="ORF">A0J61_05381</name>
</gene>
<name>A0A1C7NC59_9FUNG</name>
<dbReference type="PANTHER" id="PTHR48051:SF1">
    <property type="entry name" value="RAS SUPPRESSOR PROTEIN 1"/>
    <property type="match status" value="1"/>
</dbReference>
<dbReference type="InParanoid" id="A0A1C7NC59"/>
<dbReference type="Gene3D" id="3.80.10.10">
    <property type="entry name" value="Ribonuclease Inhibitor"/>
    <property type="match status" value="2"/>
</dbReference>
<protein>
    <submittedName>
        <fullName evidence="3">Plant intracellular Ras-group-related LRR protein 5</fullName>
    </submittedName>
</protein>
<evidence type="ECO:0000256" key="2">
    <source>
        <dbReference type="ARBA" id="ARBA00022737"/>
    </source>
</evidence>